<name>A0A653D2N3_CALMS</name>
<protein>
    <submittedName>
        <fullName evidence="1">Uncharacterized protein</fullName>
    </submittedName>
</protein>
<evidence type="ECO:0000313" key="1">
    <source>
        <dbReference type="EMBL" id="VEN53809.1"/>
    </source>
</evidence>
<evidence type="ECO:0000313" key="2">
    <source>
        <dbReference type="Proteomes" id="UP000410492"/>
    </source>
</evidence>
<reference evidence="1 2" key="1">
    <citation type="submission" date="2019-01" db="EMBL/GenBank/DDBJ databases">
        <authorList>
            <person name="Sayadi A."/>
        </authorList>
    </citation>
    <scope>NUCLEOTIDE SEQUENCE [LARGE SCALE GENOMIC DNA]</scope>
</reference>
<dbReference type="AlphaFoldDB" id="A0A653D2N3"/>
<sequence>MSVDENLENIEECLCYVTICSTKRDSVSNIIIKKINPT</sequence>
<keyword evidence="2" id="KW-1185">Reference proteome</keyword>
<gene>
    <name evidence="1" type="ORF">CALMAC_LOCUS13494</name>
</gene>
<dbReference type="EMBL" id="CAACVG010009660">
    <property type="protein sequence ID" value="VEN53809.1"/>
    <property type="molecule type" value="Genomic_DNA"/>
</dbReference>
<dbReference type="Proteomes" id="UP000410492">
    <property type="component" value="Unassembled WGS sequence"/>
</dbReference>
<proteinExistence type="predicted"/>
<organism evidence="1 2">
    <name type="scientific">Callosobruchus maculatus</name>
    <name type="common">Southern cowpea weevil</name>
    <name type="synonym">Pulse bruchid</name>
    <dbReference type="NCBI Taxonomy" id="64391"/>
    <lineage>
        <taxon>Eukaryota</taxon>
        <taxon>Metazoa</taxon>
        <taxon>Ecdysozoa</taxon>
        <taxon>Arthropoda</taxon>
        <taxon>Hexapoda</taxon>
        <taxon>Insecta</taxon>
        <taxon>Pterygota</taxon>
        <taxon>Neoptera</taxon>
        <taxon>Endopterygota</taxon>
        <taxon>Coleoptera</taxon>
        <taxon>Polyphaga</taxon>
        <taxon>Cucujiformia</taxon>
        <taxon>Chrysomeloidea</taxon>
        <taxon>Chrysomelidae</taxon>
        <taxon>Bruchinae</taxon>
        <taxon>Bruchini</taxon>
        <taxon>Callosobruchus</taxon>
    </lineage>
</organism>
<accession>A0A653D2N3</accession>